<organism evidence="1 2">
    <name type="scientific">Lindgomyces ingoldianus</name>
    <dbReference type="NCBI Taxonomy" id="673940"/>
    <lineage>
        <taxon>Eukaryota</taxon>
        <taxon>Fungi</taxon>
        <taxon>Dikarya</taxon>
        <taxon>Ascomycota</taxon>
        <taxon>Pezizomycotina</taxon>
        <taxon>Dothideomycetes</taxon>
        <taxon>Pleosporomycetidae</taxon>
        <taxon>Pleosporales</taxon>
        <taxon>Lindgomycetaceae</taxon>
        <taxon>Lindgomyces</taxon>
    </lineage>
</organism>
<accession>A0ACB6Q8W5</accession>
<comment type="caution">
    <text evidence="1">The sequence shown here is derived from an EMBL/GenBank/DDBJ whole genome shotgun (WGS) entry which is preliminary data.</text>
</comment>
<name>A0ACB6Q8W5_9PLEO</name>
<keyword evidence="2" id="KW-1185">Reference proteome</keyword>
<protein>
    <submittedName>
        <fullName evidence="1">Uncharacterized protein</fullName>
    </submittedName>
</protein>
<reference evidence="1" key="1">
    <citation type="journal article" date="2020" name="Stud. Mycol.">
        <title>101 Dothideomycetes genomes: a test case for predicting lifestyles and emergence of pathogens.</title>
        <authorList>
            <person name="Haridas S."/>
            <person name="Albert R."/>
            <person name="Binder M."/>
            <person name="Bloem J."/>
            <person name="Labutti K."/>
            <person name="Salamov A."/>
            <person name="Andreopoulos B."/>
            <person name="Baker S."/>
            <person name="Barry K."/>
            <person name="Bills G."/>
            <person name="Bluhm B."/>
            <person name="Cannon C."/>
            <person name="Castanera R."/>
            <person name="Culley D."/>
            <person name="Daum C."/>
            <person name="Ezra D."/>
            <person name="Gonzalez J."/>
            <person name="Henrissat B."/>
            <person name="Kuo A."/>
            <person name="Liang C."/>
            <person name="Lipzen A."/>
            <person name="Lutzoni F."/>
            <person name="Magnuson J."/>
            <person name="Mondo S."/>
            <person name="Nolan M."/>
            <person name="Ohm R."/>
            <person name="Pangilinan J."/>
            <person name="Park H.-J."/>
            <person name="Ramirez L."/>
            <person name="Alfaro M."/>
            <person name="Sun H."/>
            <person name="Tritt A."/>
            <person name="Yoshinaga Y."/>
            <person name="Zwiers L.-H."/>
            <person name="Turgeon B."/>
            <person name="Goodwin S."/>
            <person name="Spatafora J."/>
            <person name="Crous P."/>
            <person name="Grigoriev I."/>
        </authorList>
    </citation>
    <scope>NUCLEOTIDE SEQUENCE</scope>
    <source>
        <strain evidence="1">ATCC 200398</strain>
    </source>
</reference>
<dbReference type="Proteomes" id="UP000799755">
    <property type="component" value="Unassembled WGS sequence"/>
</dbReference>
<proteinExistence type="predicted"/>
<evidence type="ECO:0000313" key="2">
    <source>
        <dbReference type="Proteomes" id="UP000799755"/>
    </source>
</evidence>
<sequence length="215" mass="23519">MLRSYPQISHLVVDVAFLAFISTNAINHRHRTPAAPAKAPTNPIFTPPVGIIPPVLESALIPVVIAAAPLLVAPADVVPRWLLVSVEAPEDFTVEADFEAALSDPDAYTEDENVGLKVLSVKPGIDIDPGIETEIETETEERLTSEANELAIEAAEDRTEDAMGAALETRFWDEDPPSTEKGSPHVEEVWAVEKPRRPRTVVLQRMRECIFVSVV</sequence>
<evidence type="ECO:0000313" key="1">
    <source>
        <dbReference type="EMBL" id="KAF2463028.1"/>
    </source>
</evidence>
<dbReference type="EMBL" id="MU003555">
    <property type="protein sequence ID" value="KAF2463028.1"/>
    <property type="molecule type" value="Genomic_DNA"/>
</dbReference>
<gene>
    <name evidence="1" type="ORF">BDR25DRAFT_117232</name>
</gene>